<dbReference type="EC" id="3.5.4.16" evidence="3"/>
<evidence type="ECO:0000256" key="2">
    <source>
        <dbReference type="ARBA" id="ARBA00008085"/>
    </source>
</evidence>
<evidence type="ECO:0000259" key="8">
    <source>
        <dbReference type="Pfam" id="PF01227"/>
    </source>
</evidence>
<dbReference type="InterPro" id="IPR001474">
    <property type="entry name" value="GTP_CycHdrlase_I"/>
</dbReference>
<evidence type="ECO:0000256" key="7">
    <source>
        <dbReference type="ARBA" id="ARBA00030854"/>
    </source>
</evidence>
<organism evidence="9 10">
    <name type="scientific">Elysia chlorotica</name>
    <name type="common">Eastern emerald elysia</name>
    <name type="synonym">Sea slug</name>
    <dbReference type="NCBI Taxonomy" id="188477"/>
    <lineage>
        <taxon>Eukaryota</taxon>
        <taxon>Metazoa</taxon>
        <taxon>Spiralia</taxon>
        <taxon>Lophotrochozoa</taxon>
        <taxon>Mollusca</taxon>
        <taxon>Gastropoda</taxon>
        <taxon>Heterobranchia</taxon>
        <taxon>Euthyneura</taxon>
        <taxon>Panpulmonata</taxon>
        <taxon>Sacoglossa</taxon>
        <taxon>Placobranchoidea</taxon>
        <taxon>Plakobranchidae</taxon>
        <taxon>Elysia</taxon>
    </lineage>
</organism>
<evidence type="ECO:0000256" key="6">
    <source>
        <dbReference type="ARBA" id="ARBA00023007"/>
    </source>
</evidence>
<evidence type="ECO:0000256" key="5">
    <source>
        <dbReference type="ARBA" id="ARBA00022801"/>
    </source>
</evidence>
<dbReference type="GO" id="GO:0046654">
    <property type="term" value="P:tetrahydrofolate biosynthetic process"/>
    <property type="evidence" value="ECO:0007669"/>
    <property type="project" value="InterPro"/>
</dbReference>
<evidence type="ECO:0000313" key="10">
    <source>
        <dbReference type="Proteomes" id="UP000271974"/>
    </source>
</evidence>
<accession>A0A3S1GZA8</accession>
<dbReference type="GO" id="GO:0003934">
    <property type="term" value="F:GTP cyclohydrolase I activity"/>
    <property type="evidence" value="ECO:0007669"/>
    <property type="project" value="UniProtKB-EC"/>
</dbReference>
<feature type="domain" description="GTP cyclohydrolase I" evidence="8">
    <location>
        <begin position="1"/>
        <end position="144"/>
    </location>
</feature>
<dbReference type="PROSITE" id="PS00859">
    <property type="entry name" value="GTP_CYCLOHYDROL_1_1"/>
    <property type="match status" value="1"/>
</dbReference>
<sequence>ETPYRVAKLFCRELFWGLDYNNFPACSLIKNEFDYNSIISQKNINIMSFCEHHFLPFEGRAEIKYIPKNNLIIGLSNLDKIANFFSRRPQIQERLTAQIFETLKFLLKTEDISIRILAKHSCVSLRGENTKNTETETIVTGGVF</sequence>
<comment type="pathway">
    <text evidence="1">Cofactor biosynthesis; 7,8-dihydroneopterin triphosphate biosynthesis; 7,8-dihydroneopterin triphosphate from GTP: step 1/1.</text>
</comment>
<dbReference type="AlphaFoldDB" id="A0A3S1GZA8"/>
<feature type="non-terminal residue" evidence="9">
    <location>
        <position position="1"/>
    </location>
</feature>
<dbReference type="PROSITE" id="PS00860">
    <property type="entry name" value="GTP_CYCLOHYDROL_1_2"/>
    <property type="match status" value="1"/>
</dbReference>
<dbReference type="Gene3D" id="3.30.1130.10">
    <property type="match status" value="1"/>
</dbReference>
<dbReference type="EMBL" id="RQTK01001810">
    <property type="protein sequence ID" value="RUS69143.1"/>
    <property type="molecule type" value="Genomic_DNA"/>
</dbReference>
<feature type="non-terminal residue" evidence="9">
    <location>
        <position position="144"/>
    </location>
</feature>
<keyword evidence="5" id="KW-0378">Hydrolase</keyword>
<dbReference type="GO" id="GO:0008270">
    <property type="term" value="F:zinc ion binding"/>
    <property type="evidence" value="ECO:0007669"/>
    <property type="project" value="TreeGrafter"/>
</dbReference>
<dbReference type="Proteomes" id="UP000271974">
    <property type="component" value="Unassembled WGS sequence"/>
</dbReference>
<dbReference type="OrthoDB" id="4966at2759"/>
<dbReference type="UniPathway" id="UPA00848">
    <property type="reaction ID" value="UER00151"/>
</dbReference>
<dbReference type="Gene3D" id="1.10.286.10">
    <property type="match status" value="1"/>
</dbReference>
<dbReference type="PANTHER" id="PTHR11109">
    <property type="entry name" value="GTP CYCLOHYDROLASE I"/>
    <property type="match status" value="1"/>
</dbReference>
<comment type="caution">
    <text evidence="9">The sequence shown here is derived from an EMBL/GenBank/DDBJ whole genome shotgun (WGS) entry which is preliminary data.</text>
</comment>
<dbReference type="GO" id="GO:0006729">
    <property type="term" value="P:tetrahydrobiopterin biosynthetic process"/>
    <property type="evidence" value="ECO:0007669"/>
    <property type="project" value="UniProtKB-KW"/>
</dbReference>
<name>A0A3S1GZA8_ELYCH</name>
<dbReference type="GO" id="GO:0005525">
    <property type="term" value="F:GTP binding"/>
    <property type="evidence" value="ECO:0007669"/>
    <property type="project" value="TreeGrafter"/>
</dbReference>
<dbReference type="GO" id="GO:0005737">
    <property type="term" value="C:cytoplasm"/>
    <property type="evidence" value="ECO:0007669"/>
    <property type="project" value="TreeGrafter"/>
</dbReference>
<keyword evidence="6" id="KW-0783">Tetrahydrobiopterin biosynthesis</keyword>
<evidence type="ECO:0000256" key="4">
    <source>
        <dbReference type="ARBA" id="ARBA00017272"/>
    </source>
</evidence>
<gene>
    <name evidence="9" type="ORF">EGW08_023095</name>
</gene>
<comment type="similarity">
    <text evidence="2">Belongs to the GTP cyclohydrolase I family.</text>
</comment>
<dbReference type="InterPro" id="IPR043134">
    <property type="entry name" value="GTP-CH-I_N"/>
</dbReference>
<dbReference type="PANTHER" id="PTHR11109:SF7">
    <property type="entry name" value="GTP CYCLOHYDROLASE 1"/>
    <property type="match status" value="1"/>
</dbReference>
<dbReference type="SUPFAM" id="SSF55620">
    <property type="entry name" value="Tetrahydrobiopterin biosynthesis enzymes-like"/>
    <property type="match status" value="1"/>
</dbReference>
<keyword evidence="10" id="KW-1185">Reference proteome</keyword>
<evidence type="ECO:0000256" key="1">
    <source>
        <dbReference type="ARBA" id="ARBA00005080"/>
    </source>
</evidence>
<dbReference type="InterPro" id="IPR020602">
    <property type="entry name" value="GTP_CycHdrlase_I_dom"/>
</dbReference>
<dbReference type="InterPro" id="IPR043133">
    <property type="entry name" value="GTP-CH-I_C/QueF"/>
</dbReference>
<dbReference type="STRING" id="188477.A0A3S1GZA8"/>
<dbReference type="InterPro" id="IPR018234">
    <property type="entry name" value="GTP_CycHdrlase_I_CS"/>
</dbReference>
<protein>
    <recommendedName>
        <fullName evidence="4">GTP cyclohydrolase 1</fullName>
        <ecNumber evidence="3">3.5.4.16</ecNumber>
    </recommendedName>
    <alternativeName>
        <fullName evidence="7">GTP cyclohydrolase I</fullName>
    </alternativeName>
</protein>
<dbReference type="Pfam" id="PF01227">
    <property type="entry name" value="GTP_cyclohydroI"/>
    <property type="match status" value="1"/>
</dbReference>
<evidence type="ECO:0000256" key="3">
    <source>
        <dbReference type="ARBA" id="ARBA00012715"/>
    </source>
</evidence>
<evidence type="ECO:0000313" key="9">
    <source>
        <dbReference type="EMBL" id="RUS69143.1"/>
    </source>
</evidence>
<reference evidence="9 10" key="1">
    <citation type="submission" date="2019-01" db="EMBL/GenBank/DDBJ databases">
        <title>A draft genome assembly of the solar-powered sea slug Elysia chlorotica.</title>
        <authorList>
            <person name="Cai H."/>
            <person name="Li Q."/>
            <person name="Fang X."/>
            <person name="Li J."/>
            <person name="Curtis N.E."/>
            <person name="Altenburger A."/>
            <person name="Shibata T."/>
            <person name="Feng M."/>
            <person name="Maeda T."/>
            <person name="Schwartz J.A."/>
            <person name="Shigenobu S."/>
            <person name="Lundholm N."/>
            <person name="Nishiyama T."/>
            <person name="Yang H."/>
            <person name="Hasebe M."/>
            <person name="Li S."/>
            <person name="Pierce S.K."/>
            <person name="Wang J."/>
        </authorList>
    </citation>
    <scope>NUCLEOTIDE SEQUENCE [LARGE SCALE GENOMIC DNA]</scope>
    <source>
        <strain evidence="9">EC2010</strain>
        <tissue evidence="9">Whole organism of an adult</tissue>
    </source>
</reference>
<proteinExistence type="inferred from homology"/>